<dbReference type="AlphaFoldDB" id="A0A7S4SZJ0"/>
<gene>
    <name evidence="3" type="ORF">AMON00008_LOCUS59426</name>
</gene>
<accession>A0A7S4SZJ0</accession>
<feature type="region of interest" description="Disordered" evidence="2">
    <location>
        <begin position="24"/>
        <end position="69"/>
    </location>
</feature>
<name>A0A7S4SZJ0_9DINO</name>
<proteinExistence type="predicted"/>
<organism evidence="3">
    <name type="scientific">Alexandrium monilatum</name>
    <dbReference type="NCBI Taxonomy" id="311494"/>
    <lineage>
        <taxon>Eukaryota</taxon>
        <taxon>Sar</taxon>
        <taxon>Alveolata</taxon>
        <taxon>Dinophyceae</taxon>
        <taxon>Gonyaulacales</taxon>
        <taxon>Pyrocystaceae</taxon>
        <taxon>Alexandrium</taxon>
    </lineage>
</organism>
<dbReference type="PANTHER" id="PTHR23159:SF31">
    <property type="entry name" value="CENTROSOME-ASSOCIATED PROTEIN CEP250 ISOFORM X1"/>
    <property type="match status" value="1"/>
</dbReference>
<keyword evidence="1" id="KW-0175">Coiled coil</keyword>
<evidence type="ECO:0000256" key="1">
    <source>
        <dbReference type="SAM" id="Coils"/>
    </source>
</evidence>
<feature type="coiled-coil region" evidence="1">
    <location>
        <begin position="127"/>
        <end position="278"/>
    </location>
</feature>
<evidence type="ECO:0000313" key="3">
    <source>
        <dbReference type="EMBL" id="CAE4660378.1"/>
    </source>
</evidence>
<feature type="compositionally biased region" description="Gly residues" evidence="2">
    <location>
        <begin position="461"/>
        <end position="472"/>
    </location>
</feature>
<feature type="compositionally biased region" description="Polar residues" evidence="2">
    <location>
        <begin position="53"/>
        <end position="66"/>
    </location>
</feature>
<reference evidence="3" key="1">
    <citation type="submission" date="2021-01" db="EMBL/GenBank/DDBJ databases">
        <authorList>
            <person name="Corre E."/>
            <person name="Pelletier E."/>
            <person name="Niang G."/>
            <person name="Scheremetjew M."/>
            <person name="Finn R."/>
            <person name="Kale V."/>
            <person name="Holt S."/>
            <person name="Cochrane G."/>
            <person name="Meng A."/>
            <person name="Brown T."/>
            <person name="Cohen L."/>
        </authorList>
    </citation>
    <scope>NUCLEOTIDE SEQUENCE</scope>
    <source>
        <strain evidence="3">CCMP3105</strain>
    </source>
</reference>
<feature type="region of interest" description="Disordered" evidence="2">
    <location>
        <begin position="418"/>
        <end position="476"/>
    </location>
</feature>
<evidence type="ECO:0000256" key="2">
    <source>
        <dbReference type="SAM" id="MobiDB-lite"/>
    </source>
</evidence>
<sequence length="509" mass="54441">MAQASGSDTPCTVPVAAAGCRRLGRRGPSAPLGMMSRNSFSGASGSRAPVSRARSSTLRRAGTSVSADLLGSSGGFSTASLQDSAPLLQNPPTGHGDLLSAAAAEPHDSPVAHVTSEEPCGLTPASLKHLKRKYEVVLEEKARLQSEISGLQAQVREQRQRVSVLEEEVREAEVRQRALQEEVQRAQAAEEAQRSRADELERCNEKLEELLAAREAELARLREALEQQRRLTREVCEASERRTEAPPPVDASKFEQRIKSLEAERGALQQQLRDQALEQEDMKRAVAGAMGAAEKAMAMHALHVQRLEAMRVAKLMEAINYKVELHISVPRVTLTYNNAPPLVVSTALGLSDGKIRDFLDRDVFPHFEPLWVRIDALDQAPDGSTKRTYCTKMLERLTDAVKAFIMKSQTAEAGADLNISSTNSPAQGPAGGGAGRAGPVVQTATSAIADGVSRRASGAEAGRGGGSGGGGTNLNDLSDADRAQLLQLLRSGDDRGLDGKLVQMLAGRS</sequence>
<dbReference type="EMBL" id="HBNR01083014">
    <property type="protein sequence ID" value="CAE4660378.1"/>
    <property type="molecule type" value="Transcribed_RNA"/>
</dbReference>
<protein>
    <submittedName>
        <fullName evidence="3">Uncharacterized protein</fullName>
    </submittedName>
</protein>
<dbReference type="PANTHER" id="PTHR23159">
    <property type="entry name" value="CENTROSOMAL PROTEIN 2"/>
    <property type="match status" value="1"/>
</dbReference>